<feature type="compositionally biased region" description="Polar residues" evidence="6">
    <location>
        <begin position="727"/>
        <end position="761"/>
    </location>
</feature>
<feature type="compositionally biased region" description="Basic and acidic residues" evidence="6">
    <location>
        <begin position="504"/>
        <end position="527"/>
    </location>
</feature>
<feature type="compositionally biased region" description="Pro residues" evidence="6">
    <location>
        <begin position="454"/>
        <end position="467"/>
    </location>
</feature>
<evidence type="ECO:0000256" key="6">
    <source>
        <dbReference type="SAM" id="MobiDB-lite"/>
    </source>
</evidence>
<sequence>MPWRESMFGDVTSTSTPSASIAASLCTPFALPSDGVIILSPSSTITLTADALFTPACTAVPTDVRENTDVIDMQDPFYASVTPQVYATGAATVIAWMLVIMLLITPRTFFLGGPGGRSGLMGRRGMISGASGGASIIGVGSRPWLQKVAALTVAISMTIATADTFRVAEQQYRNGYMDATAIRQEVVGGLEIKISRLVSDIFLLLAQVQTLIRLFPRHKEKVIIKWVGFALIILDMTFSSINNFMGGDVGRPRQFKDAIPALSYLFELALSMLYAAWVLYYSLTKRRYAYYHWMMYNITLVALLSIVAVMTPVVFFATDISDYSVAGWGDYFRWVGAAAASVIVWEWVERIEALEREDKKDGILGREIFDGDEMLDISPSEEVAWPGLRRNFSDNDGDGKGSQGGRASGNRGANLGNLSNRASRVRYSQIVDRSYVPLGRIHLNRKNPSETPIANPPRNPQAPPPIATPISRADTTSAGSTVYAVRYHTAADEPSTCAPSQSTLDDRIKVDPTFRERSTTPGPEEHPPPANHYDVEDQTPPQHTVTMFGRLSPLWKTVLNPFKRRRTTPPPELVRAQVIQPATKEDSSDQIPPHNYSRWDLKGRLGAFVAEHSEKLFESVGSQHADTHVPVTVVPAQPRGGRTWSPDALTAFANGPGGNNSVSHHTSIDDMLQNQGQPGEAKDLASRRSSRAPTPGVIVIPAPPRSQSRLRPQTSSPASNVHGPFDTPSNSNKSGAATTPGQSSGAANARSEATSSEAGNE</sequence>
<dbReference type="Pfam" id="PF08733">
    <property type="entry name" value="PalH"/>
    <property type="match status" value="1"/>
</dbReference>
<comment type="caution">
    <text evidence="8">The sequence shown here is derived from an EMBL/GenBank/DDBJ whole genome shotgun (WGS) entry which is preliminary data.</text>
</comment>
<evidence type="ECO:0000313" key="9">
    <source>
        <dbReference type="Proteomes" id="UP001363622"/>
    </source>
</evidence>
<dbReference type="InterPro" id="IPR014844">
    <property type="entry name" value="PalH"/>
</dbReference>
<feature type="region of interest" description="Disordered" evidence="6">
    <location>
        <begin position="441"/>
        <end position="477"/>
    </location>
</feature>
<proteinExistence type="inferred from homology"/>
<protein>
    <submittedName>
        <fullName evidence="8">PalH/RIM21-domain-containing protein</fullName>
    </submittedName>
</protein>
<feature type="region of interest" description="Disordered" evidence="6">
    <location>
        <begin position="387"/>
        <end position="418"/>
    </location>
</feature>
<dbReference type="PANTHER" id="PTHR35779:SF1">
    <property type="entry name" value="PH-RESPONSE REGULATOR PROTEIN PALH_RIM21"/>
    <property type="match status" value="1"/>
</dbReference>
<evidence type="ECO:0000256" key="4">
    <source>
        <dbReference type="ARBA" id="ARBA00023136"/>
    </source>
</evidence>
<gene>
    <name evidence="8" type="ORF">IWZ03DRAFT_187727</name>
</gene>
<dbReference type="PANTHER" id="PTHR35779">
    <property type="entry name" value="PH-RESPONSE REGULATOR PROTEIN PALH/RIM21"/>
    <property type="match status" value="1"/>
</dbReference>
<keyword evidence="9" id="KW-1185">Reference proteome</keyword>
<evidence type="ECO:0000313" key="8">
    <source>
        <dbReference type="EMBL" id="KAK7516345.1"/>
    </source>
</evidence>
<evidence type="ECO:0000256" key="2">
    <source>
        <dbReference type="ARBA" id="ARBA00022692"/>
    </source>
</evidence>
<organism evidence="8 9">
    <name type="scientific">Phyllosticta citriasiana</name>
    <dbReference type="NCBI Taxonomy" id="595635"/>
    <lineage>
        <taxon>Eukaryota</taxon>
        <taxon>Fungi</taxon>
        <taxon>Dikarya</taxon>
        <taxon>Ascomycota</taxon>
        <taxon>Pezizomycotina</taxon>
        <taxon>Dothideomycetes</taxon>
        <taxon>Dothideomycetes incertae sedis</taxon>
        <taxon>Botryosphaeriales</taxon>
        <taxon>Phyllostictaceae</taxon>
        <taxon>Phyllosticta</taxon>
    </lineage>
</organism>
<feature type="transmembrane region" description="Helical" evidence="7">
    <location>
        <begin position="85"/>
        <end position="104"/>
    </location>
</feature>
<accession>A0ABR1KN59</accession>
<evidence type="ECO:0000256" key="7">
    <source>
        <dbReference type="SAM" id="Phobius"/>
    </source>
</evidence>
<feature type="compositionally biased region" description="Polar residues" evidence="6">
    <location>
        <begin position="705"/>
        <end position="719"/>
    </location>
</feature>
<comment type="subcellular location">
    <subcellularLocation>
        <location evidence="1">Membrane</location>
        <topology evidence="1">Multi-pass membrane protein</topology>
    </subcellularLocation>
</comment>
<dbReference type="EMBL" id="JBBPHU010000006">
    <property type="protein sequence ID" value="KAK7516345.1"/>
    <property type="molecule type" value="Genomic_DNA"/>
</dbReference>
<keyword evidence="4 7" id="KW-0472">Membrane</keyword>
<reference evidence="8 9" key="1">
    <citation type="submission" date="2024-04" db="EMBL/GenBank/DDBJ databases">
        <title>Phyllosticta paracitricarpa is synonymous to the EU quarantine fungus P. citricarpa based on phylogenomic analyses.</title>
        <authorList>
            <consortium name="Lawrence Berkeley National Laboratory"/>
            <person name="Van Ingen-Buijs V.A."/>
            <person name="Van Westerhoven A.C."/>
            <person name="Haridas S."/>
            <person name="Skiadas P."/>
            <person name="Martin F."/>
            <person name="Groenewald J.Z."/>
            <person name="Crous P.W."/>
            <person name="Seidl M.F."/>
        </authorList>
    </citation>
    <scope>NUCLEOTIDE SEQUENCE [LARGE SCALE GENOMIC DNA]</scope>
    <source>
        <strain evidence="8 9">CBS 123371</strain>
    </source>
</reference>
<name>A0ABR1KN59_9PEZI</name>
<evidence type="ECO:0000256" key="1">
    <source>
        <dbReference type="ARBA" id="ARBA00004141"/>
    </source>
</evidence>
<comment type="similarity">
    <text evidence="5">Belongs to the palH/RIM21 family.</text>
</comment>
<dbReference type="Proteomes" id="UP001363622">
    <property type="component" value="Unassembled WGS sequence"/>
</dbReference>
<feature type="transmembrane region" description="Helical" evidence="7">
    <location>
        <begin position="261"/>
        <end position="283"/>
    </location>
</feature>
<keyword evidence="2 7" id="KW-0812">Transmembrane</keyword>
<evidence type="ECO:0000256" key="5">
    <source>
        <dbReference type="ARBA" id="ARBA00038109"/>
    </source>
</evidence>
<evidence type="ECO:0000256" key="3">
    <source>
        <dbReference type="ARBA" id="ARBA00022989"/>
    </source>
</evidence>
<feature type="region of interest" description="Disordered" evidence="6">
    <location>
        <begin position="634"/>
        <end position="761"/>
    </location>
</feature>
<feature type="region of interest" description="Disordered" evidence="6">
    <location>
        <begin position="492"/>
        <end position="533"/>
    </location>
</feature>
<feature type="transmembrane region" description="Helical" evidence="7">
    <location>
        <begin position="295"/>
        <end position="316"/>
    </location>
</feature>
<feature type="transmembrane region" description="Helical" evidence="7">
    <location>
        <begin position="222"/>
        <end position="241"/>
    </location>
</feature>
<keyword evidence="3 7" id="KW-1133">Transmembrane helix</keyword>